<comment type="similarity">
    <text evidence="2">Belongs to the acetate uptake transporter (AceTr) (TC 2.A.96) family.</text>
</comment>
<evidence type="ECO:0000256" key="5">
    <source>
        <dbReference type="ARBA" id="ARBA00023136"/>
    </source>
</evidence>
<feature type="transmembrane region" description="Helical" evidence="6">
    <location>
        <begin position="208"/>
        <end position="230"/>
    </location>
</feature>
<evidence type="ECO:0000256" key="6">
    <source>
        <dbReference type="SAM" id="Phobius"/>
    </source>
</evidence>
<organism evidence="7 8">
    <name type="scientific">Bifiguratus adelaidae</name>
    <dbReference type="NCBI Taxonomy" id="1938954"/>
    <lineage>
        <taxon>Eukaryota</taxon>
        <taxon>Fungi</taxon>
        <taxon>Fungi incertae sedis</taxon>
        <taxon>Mucoromycota</taxon>
        <taxon>Mucoromycotina</taxon>
        <taxon>Endogonomycetes</taxon>
        <taxon>Endogonales</taxon>
        <taxon>Endogonales incertae sedis</taxon>
        <taxon>Bifiguratus</taxon>
    </lineage>
</organism>
<evidence type="ECO:0000313" key="7">
    <source>
        <dbReference type="EMBL" id="OZJ06599.1"/>
    </source>
</evidence>
<sequence length="248" mass="26044">MATNPTGTDSYNNANAENAMFARNNGGELPADYETKMVSSNAAAAPTGPIIANPGPLGLMAFATTTLCLSLFNAGAGVPASTPPNMVMGMAVFYGGLSQLLAGMWEFKTGNTFGATAFTSYGAFWMAFAAIYVPWFGILPAYASVPASTLETAVGHFLVVWTIVTGIFTIASHRSSIALFSLFFCLFITFILLTASKYNSANSTTTQVAGGAFGIITAAIAYYNALAGLLTPENSFFQLPLGPLNRRR</sequence>
<dbReference type="PANTHER" id="PTHR31123">
    <property type="entry name" value="ACCUMULATION OF DYADS PROTEIN 2-RELATED"/>
    <property type="match status" value="1"/>
</dbReference>
<comment type="caution">
    <text evidence="7">The sequence shown here is derived from an EMBL/GenBank/DDBJ whole genome shotgun (WGS) entry which is preliminary data.</text>
</comment>
<feature type="transmembrane region" description="Helical" evidence="6">
    <location>
        <begin position="177"/>
        <end position="196"/>
    </location>
</feature>
<accession>A0A261Y7M6</accession>
<keyword evidence="5 6" id="KW-0472">Membrane</keyword>
<protein>
    <recommendedName>
        <fullName evidence="9">Ammonia transport outward protein 2</fullName>
    </recommendedName>
</protein>
<keyword evidence="4 6" id="KW-1133">Transmembrane helix</keyword>
<evidence type="ECO:0000256" key="1">
    <source>
        <dbReference type="ARBA" id="ARBA00004141"/>
    </source>
</evidence>
<dbReference type="AlphaFoldDB" id="A0A261Y7M6"/>
<evidence type="ECO:0000256" key="3">
    <source>
        <dbReference type="ARBA" id="ARBA00022692"/>
    </source>
</evidence>
<dbReference type="Proteomes" id="UP000242875">
    <property type="component" value="Unassembled WGS sequence"/>
</dbReference>
<dbReference type="NCBIfam" id="NF038013">
    <property type="entry name" value="AceTr_1"/>
    <property type="match status" value="1"/>
</dbReference>
<dbReference type="EMBL" id="MVBO01000002">
    <property type="protein sequence ID" value="OZJ06599.1"/>
    <property type="molecule type" value="Genomic_DNA"/>
</dbReference>
<feature type="transmembrane region" description="Helical" evidence="6">
    <location>
        <begin position="153"/>
        <end position="170"/>
    </location>
</feature>
<name>A0A261Y7M6_9FUNG</name>
<dbReference type="InterPro" id="IPR000791">
    <property type="entry name" value="Gpr1/Fun34/SatP-like"/>
</dbReference>
<evidence type="ECO:0000313" key="8">
    <source>
        <dbReference type="Proteomes" id="UP000242875"/>
    </source>
</evidence>
<keyword evidence="8" id="KW-1185">Reference proteome</keyword>
<comment type="subcellular location">
    <subcellularLocation>
        <location evidence="1">Membrane</location>
        <topology evidence="1">Multi-pass membrane protein</topology>
    </subcellularLocation>
</comment>
<feature type="transmembrane region" description="Helical" evidence="6">
    <location>
        <begin position="112"/>
        <end position="133"/>
    </location>
</feature>
<dbReference type="InterPro" id="IPR051633">
    <property type="entry name" value="AceTr"/>
</dbReference>
<reference evidence="7 8" key="1">
    <citation type="journal article" date="2017" name="Mycologia">
        <title>Bifiguratus adelaidae, gen. et sp. nov., a new member of Mucoromycotina in endophytic and soil-dwelling habitats.</title>
        <authorList>
            <person name="Torres-Cruz T.J."/>
            <person name="Billingsley Tobias T.L."/>
            <person name="Almatruk M."/>
            <person name="Hesse C."/>
            <person name="Kuske C.R."/>
            <person name="Desiro A."/>
            <person name="Benucci G.M."/>
            <person name="Bonito G."/>
            <person name="Stajich J.E."/>
            <person name="Dunlap C."/>
            <person name="Arnold A.E."/>
            <person name="Porras-Alfaro A."/>
        </authorList>
    </citation>
    <scope>NUCLEOTIDE SEQUENCE [LARGE SCALE GENOMIC DNA]</scope>
    <source>
        <strain evidence="7 8">AZ0501</strain>
    </source>
</reference>
<dbReference type="GO" id="GO:0015123">
    <property type="term" value="F:acetate transmembrane transporter activity"/>
    <property type="evidence" value="ECO:0007669"/>
    <property type="project" value="TreeGrafter"/>
</dbReference>
<proteinExistence type="inferred from homology"/>
<evidence type="ECO:0000256" key="4">
    <source>
        <dbReference type="ARBA" id="ARBA00022989"/>
    </source>
</evidence>
<dbReference type="PANTHER" id="PTHR31123:SF1">
    <property type="entry name" value="ACCUMULATION OF DYADS PROTEIN 2-RELATED"/>
    <property type="match status" value="1"/>
</dbReference>
<dbReference type="GO" id="GO:0005886">
    <property type="term" value="C:plasma membrane"/>
    <property type="evidence" value="ECO:0007669"/>
    <property type="project" value="TreeGrafter"/>
</dbReference>
<keyword evidence="3 6" id="KW-0812">Transmembrane</keyword>
<gene>
    <name evidence="7" type="ORF">BZG36_00427</name>
</gene>
<evidence type="ECO:0008006" key="9">
    <source>
        <dbReference type="Google" id="ProtNLM"/>
    </source>
</evidence>
<dbReference type="OrthoDB" id="3648309at2759"/>
<evidence type="ECO:0000256" key="2">
    <source>
        <dbReference type="ARBA" id="ARBA00005587"/>
    </source>
</evidence>
<dbReference type="Pfam" id="PF01184">
    <property type="entry name" value="Gpr1_Fun34_YaaH"/>
    <property type="match status" value="1"/>
</dbReference>
<feature type="transmembrane region" description="Helical" evidence="6">
    <location>
        <begin position="57"/>
        <end position="80"/>
    </location>
</feature>
<feature type="transmembrane region" description="Helical" evidence="6">
    <location>
        <begin position="86"/>
        <end position="105"/>
    </location>
</feature>